<dbReference type="PANTHER" id="PTHR22683">
    <property type="entry name" value="SPORULATION PROTEIN RELATED"/>
    <property type="match status" value="1"/>
</dbReference>
<evidence type="ECO:0000259" key="6">
    <source>
        <dbReference type="PROSITE" id="PS50901"/>
    </source>
</evidence>
<keyword evidence="8" id="KW-1185">Reference proteome</keyword>
<dbReference type="AlphaFoldDB" id="A0A5J4KPP6"/>
<evidence type="ECO:0000256" key="2">
    <source>
        <dbReference type="ARBA" id="ARBA00022840"/>
    </source>
</evidence>
<dbReference type="InterPro" id="IPR002543">
    <property type="entry name" value="FtsK_dom"/>
</dbReference>
<dbReference type="InterPro" id="IPR000595">
    <property type="entry name" value="cNMP-bd_dom"/>
</dbReference>
<feature type="binding site" evidence="3">
    <location>
        <begin position="509"/>
        <end position="516"/>
    </location>
    <ligand>
        <name>ATP</name>
        <dbReference type="ChEBI" id="CHEBI:30616"/>
    </ligand>
</feature>
<dbReference type="PROSITE" id="PS50042">
    <property type="entry name" value="CNMP_BINDING_3"/>
    <property type="match status" value="1"/>
</dbReference>
<dbReference type="Proteomes" id="UP000326912">
    <property type="component" value="Unassembled WGS sequence"/>
</dbReference>
<keyword evidence="2 3" id="KW-0067">ATP-binding</keyword>
<feature type="domain" description="Cyclic nucleotide-binding" evidence="5">
    <location>
        <begin position="588"/>
        <end position="639"/>
    </location>
</feature>
<dbReference type="InterPro" id="IPR027417">
    <property type="entry name" value="P-loop_NTPase"/>
</dbReference>
<evidence type="ECO:0000256" key="3">
    <source>
        <dbReference type="PROSITE-ProRule" id="PRU00289"/>
    </source>
</evidence>
<dbReference type="GO" id="GO:0005524">
    <property type="term" value="F:ATP binding"/>
    <property type="evidence" value="ECO:0007669"/>
    <property type="project" value="UniProtKB-UniRule"/>
</dbReference>
<dbReference type="PANTHER" id="PTHR22683:SF1">
    <property type="entry name" value="TYPE VII SECRETION SYSTEM PROTEIN ESSC"/>
    <property type="match status" value="1"/>
</dbReference>
<dbReference type="GO" id="GO:0003677">
    <property type="term" value="F:DNA binding"/>
    <property type="evidence" value="ECO:0007669"/>
    <property type="project" value="InterPro"/>
</dbReference>
<evidence type="ECO:0000259" key="5">
    <source>
        <dbReference type="PROSITE" id="PS50042"/>
    </source>
</evidence>
<evidence type="ECO:0000313" key="8">
    <source>
        <dbReference type="Proteomes" id="UP000326912"/>
    </source>
</evidence>
<dbReference type="PROSITE" id="PS50901">
    <property type="entry name" value="FTSK"/>
    <property type="match status" value="1"/>
</dbReference>
<proteinExistence type="predicted"/>
<evidence type="ECO:0000256" key="1">
    <source>
        <dbReference type="ARBA" id="ARBA00022741"/>
    </source>
</evidence>
<dbReference type="Pfam" id="PF01580">
    <property type="entry name" value="FtsK_SpoIIIE"/>
    <property type="match status" value="1"/>
</dbReference>
<keyword evidence="4" id="KW-0175">Coiled coil</keyword>
<sequence>MVAIGMLIIATRRTMRKLRRNRQLLQEYLQQLQDAESRLKTLNWQERQAYMNLDPPLSRYEFKSVIYEHLEIIPLLQHTYNEQNSSLWARQRSDRDFLQVRIGLQQRPATYKIQAPDYGQATTRRSLQLYNEYARALVTTYATVHVPLQIDLRHQSPVTIYGPALKRSMARETLHAILSQVVYHHSPEDVRIIILAPRSQERAWQWAEILPHTIRYDARHSSAQMEEAFQAHTCAIGTAAIMDQLPLISRELRRREVLLNDLQPQQKSIPQPHLLIVIDDFDAPGDLDQPAQALPTMIIPPSHPTQYRRAHLAVSPLRRPELALALDHGTSLGVSILSVCTKQSQFPQNNQLLIDLQQAEPPKILLAETTSLLPQGKIKKKRQEKEIAEETITIPTVQARVRHLTQPQPAQQCIELDGISFDDLRSLSLRLQSLQYNVSQPLELRTQVDIRNIFDTPIDIQNYDPFVFWGDPLFRTPQPLLRIPLGLTFGDEVQYLDLLRDGPHGLLIGQTGSGKSELLETILLTLAFLYKPTEINFLLLDHKAGLALKPFARLPHTLGFLTNMSSAAAWQRFIIMLRAEVNKRKAGLNEGKPTPHLFIIIDGFTDISQYTEAIFDELLGIMGMGDEIGLHFLLAAQRPEGLSYNNIRDAVQYRICLRCATPQESREVLRRPDAADLPASIPGRGYLLHGDNQLDLFQAARVTTPVYQEYIPANQSQLNSLLSLPFKGK</sequence>
<protein>
    <recommendedName>
        <fullName evidence="9">FtsK domain-containing protein</fullName>
    </recommendedName>
</protein>
<keyword evidence="1 3" id="KW-0547">Nucleotide-binding</keyword>
<dbReference type="EMBL" id="BKZW01000001">
    <property type="protein sequence ID" value="GER88351.1"/>
    <property type="molecule type" value="Genomic_DNA"/>
</dbReference>
<accession>A0A5J4KPP6</accession>
<comment type="caution">
    <text evidence="7">The sequence shown here is derived from an EMBL/GenBank/DDBJ whole genome shotgun (WGS) entry which is preliminary data.</text>
</comment>
<feature type="domain" description="FtsK" evidence="6">
    <location>
        <begin position="490"/>
        <end position="666"/>
    </location>
</feature>
<name>A0A5J4KPP6_9CHLR</name>
<evidence type="ECO:0000256" key="4">
    <source>
        <dbReference type="SAM" id="Coils"/>
    </source>
</evidence>
<gene>
    <name evidence="7" type="ORF">KDW_25130</name>
</gene>
<organism evidence="7 8">
    <name type="scientific">Dictyobacter vulcani</name>
    <dbReference type="NCBI Taxonomy" id="2607529"/>
    <lineage>
        <taxon>Bacteria</taxon>
        <taxon>Bacillati</taxon>
        <taxon>Chloroflexota</taxon>
        <taxon>Ktedonobacteria</taxon>
        <taxon>Ktedonobacterales</taxon>
        <taxon>Dictyobacteraceae</taxon>
        <taxon>Dictyobacter</taxon>
    </lineage>
</organism>
<feature type="coiled-coil region" evidence="4">
    <location>
        <begin position="15"/>
        <end position="45"/>
    </location>
</feature>
<dbReference type="Gene3D" id="3.40.50.300">
    <property type="entry name" value="P-loop containing nucleotide triphosphate hydrolases"/>
    <property type="match status" value="2"/>
</dbReference>
<evidence type="ECO:0008006" key="9">
    <source>
        <dbReference type="Google" id="ProtNLM"/>
    </source>
</evidence>
<reference evidence="7 8" key="1">
    <citation type="submission" date="2019-10" db="EMBL/GenBank/DDBJ databases">
        <title>Dictyobacter vulcani sp. nov., within the class Ktedonobacteria, isolated from soil of volcanic Mt. Zao.</title>
        <authorList>
            <person name="Zheng Y."/>
            <person name="Wang C.M."/>
            <person name="Sakai Y."/>
            <person name="Abe K."/>
            <person name="Yokota A."/>
            <person name="Yabe S."/>
        </authorList>
    </citation>
    <scope>NUCLEOTIDE SEQUENCE [LARGE SCALE GENOMIC DNA]</scope>
    <source>
        <strain evidence="7 8">W12</strain>
    </source>
</reference>
<dbReference type="InterPro" id="IPR050206">
    <property type="entry name" value="FtsK/SpoIIIE/SftA"/>
</dbReference>
<dbReference type="SUPFAM" id="SSF52540">
    <property type="entry name" value="P-loop containing nucleoside triphosphate hydrolases"/>
    <property type="match status" value="1"/>
</dbReference>
<evidence type="ECO:0000313" key="7">
    <source>
        <dbReference type="EMBL" id="GER88351.1"/>
    </source>
</evidence>